<dbReference type="Pfam" id="PF00536">
    <property type="entry name" value="SAM_1"/>
    <property type="match status" value="1"/>
</dbReference>
<dbReference type="GO" id="GO:0042393">
    <property type="term" value="F:histone binding"/>
    <property type="evidence" value="ECO:0007669"/>
    <property type="project" value="TreeGrafter"/>
</dbReference>
<feature type="domain" description="FCS-type" evidence="10">
    <location>
        <begin position="282"/>
        <end position="315"/>
    </location>
</feature>
<evidence type="ECO:0000259" key="9">
    <source>
        <dbReference type="PROSITE" id="PS50105"/>
    </source>
</evidence>
<dbReference type="EnsemblMetazoa" id="ACUA006980-RA">
    <property type="protein sequence ID" value="ACUA006980-PA"/>
    <property type="gene ID" value="ACUA006980"/>
</dbReference>
<evidence type="ECO:0000256" key="8">
    <source>
        <dbReference type="SAM" id="MobiDB-lite"/>
    </source>
</evidence>
<keyword evidence="6" id="KW-0539">Nucleus</keyword>
<evidence type="ECO:0000259" key="10">
    <source>
        <dbReference type="PROSITE" id="PS51024"/>
    </source>
</evidence>
<dbReference type="GO" id="GO:0003677">
    <property type="term" value="F:DNA binding"/>
    <property type="evidence" value="ECO:0007669"/>
    <property type="project" value="UniProtKB-KW"/>
</dbReference>
<dbReference type="InterPro" id="IPR050548">
    <property type="entry name" value="PcG_chromatin_remod_factors"/>
</dbReference>
<dbReference type="GO" id="GO:0035102">
    <property type="term" value="C:PRC1 complex"/>
    <property type="evidence" value="ECO:0007669"/>
    <property type="project" value="TreeGrafter"/>
</dbReference>
<dbReference type="GO" id="GO:0008270">
    <property type="term" value="F:zinc ion binding"/>
    <property type="evidence" value="ECO:0007669"/>
    <property type="project" value="UniProtKB-KW"/>
</dbReference>
<dbReference type="SUPFAM" id="SSF47769">
    <property type="entry name" value="SAM/Pointed domain"/>
    <property type="match status" value="1"/>
</dbReference>
<feature type="domain" description="SAM" evidence="9">
    <location>
        <begin position="496"/>
        <end position="560"/>
    </location>
</feature>
<evidence type="ECO:0000256" key="1">
    <source>
        <dbReference type="ARBA" id="ARBA00004123"/>
    </source>
</evidence>
<feature type="compositionally biased region" description="Low complexity" evidence="8">
    <location>
        <begin position="16"/>
        <end position="30"/>
    </location>
</feature>
<dbReference type="PANTHER" id="PTHR12247">
    <property type="entry name" value="POLYCOMB GROUP PROTEIN"/>
    <property type="match status" value="1"/>
</dbReference>
<feature type="compositionally biased region" description="Low complexity" evidence="8">
    <location>
        <begin position="122"/>
        <end position="159"/>
    </location>
</feature>
<evidence type="ECO:0000313" key="11">
    <source>
        <dbReference type="EnsemblMetazoa" id="ACUA006980-PA"/>
    </source>
</evidence>
<dbReference type="VEuPathDB" id="VectorBase:ACUA006980"/>
<evidence type="ECO:0000256" key="5">
    <source>
        <dbReference type="ARBA" id="ARBA00023125"/>
    </source>
</evidence>
<name>A0A182M181_9DIPT</name>
<dbReference type="SMART" id="SM00454">
    <property type="entry name" value="SAM"/>
    <property type="match status" value="1"/>
</dbReference>
<organism evidence="11 12">
    <name type="scientific">Anopheles culicifacies</name>
    <dbReference type="NCBI Taxonomy" id="139723"/>
    <lineage>
        <taxon>Eukaryota</taxon>
        <taxon>Metazoa</taxon>
        <taxon>Ecdysozoa</taxon>
        <taxon>Arthropoda</taxon>
        <taxon>Hexapoda</taxon>
        <taxon>Insecta</taxon>
        <taxon>Pterygota</taxon>
        <taxon>Neoptera</taxon>
        <taxon>Endopterygota</taxon>
        <taxon>Diptera</taxon>
        <taxon>Nematocera</taxon>
        <taxon>Culicoidea</taxon>
        <taxon>Culicidae</taxon>
        <taxon>Anophelinae</taxon>
        <taxon>Anopheles</taxon>
        <taxon>culicifacies species complex</taxon>
    </lineage>
</organism>
<evidence type="ECO:0000256" key="2">
    <source>
        <dbReference type="ARBA" id="ARBA00022723"/>
    </source>
</evidence>
<evidence type="ECO:0000256" key="6">
    <source>
        <dbReference type="ARBA" id="ARBA00023242"/>
    </source>
</evidence>
<dbReference type="STRING" id="139723.A0A182M181"/>
<dbReference type="InterPro" id="IPR013761">
    <property type="entry name" value="SAM/pointed_sf"/>
</dbReference>
<comment type="subcellular location">
    <subcellularLocation>
        <location evidence="1">Nucleus</location>
    </subcellularLocation>
</comment>
<dbReference type="AlphaFoldDB" id="A0A182M181"/>
<dbReference type="EMBL" id="AXCM01014655">
    <property type="status" value="NOT_ANNOTATED_CDS"/>
    <property type="molecule type" value="Genomic_DNA"/>
</dbReference>
<dbReference type="GO" id="GO:0003682">
    <property type="term" value="F:chromatin binding"/>
    <property type="evidence" value="ECO:0007669"/>
    <property type="project" value="TreeGrafter"/>
</dbReference>
<evidence type="ECO:0000313" key="12">
    <source>
        <dbReference type="Proteomes" id="UP000075883"/>
    </source>
</evidence>
<evidence type="ECO:0008006" key="13">
    <source>
        <dbReference type="Google" id="ProtNLM"/>
    </source>
</evidence>
<sequence length="572" mass="57087">MAWQSQALDRAYSDQSTTTASTLATDSSSDGQMNGTASTPMDTTPAPGTGTTAPNSNGSSADASTALSSLASTVSTSSVLSASVAPTSVTTVSSGATATQNTAASATATTQSSTDDATKDLGAATSTGSSVPASSATTTTMTTSASSTGGTTTATSSSTMPTTAIATITGTSAIPVSNIGPNGMLSTNGSVSSPIATSCVTTPSSGSTGGLPPKTGSSADKGGIPKATIKPNVLTHVIEGFVIQEANEPFAVQRQRYPERDTSDEPPKKRSTNDGNSPLSPSNQTSDTGNCEVCGKAELRSKMKRKRFCSASCARSAKQGSPDQISSSVQNGGNGLALPSATPPTTPTTVATSVVDPAIVGSMNGMLPTASNPSAVVVPGVDPSLGTLPLGALATSPMLNSAMGGVLPNIKLDLDPQQQQQMQAAGVLPTGNLAQQQQLLQGLLQPAAATGMGQAQPASAMLIADVPAAPVTPLTVAAAAAAAAAAADEGSSILRWTVQDVYEFIRGLPGCADYAEDFVNQEIDGQALLLLKENHLVSTMDMKLGPALKIVARVNLMKATVAPTEGQPQPAP</sequence>
<feature type="compositionally biased region" description="Low complexity" evidence="8">
    <location>
        <begin position="43"/>
        <end position="115"/>
    </location>
</feature>
<keyword evidence="2" id="KW-0479">Metal-binding</keyword>
<feature type="region of interest" description="Disordered" evidence="8">
    <location>
        <begin position="314"/>
        <end position="350"/>
    </location>
</feature>
<feature type="compositionally biased region" description="Polar residues" evidence="8">
    <location>
        <begin position="318"/>
        <end position="331"/>
    </location>
</feature>
<accession>A0A182M181</accession>
<reference evidence="11" key="2">
    <citation type="submission" date="2020-05" db="UniProtKB">
        <authorList>
            <consortium name="EnsemblMetazoa"/>
        </authorList>
    </citation>
    <scope>IDENTIFICATION</scope>
    <source>
        <strain evidence="11">A-37</strain>
    </source>
</reference>
<dbReference type="InterPro" id="IPR012313">
    <property type="entry name" value="Znf_FCS"/>
</dbReference>
<feature type="compositionally biased region" description="Polar residues" evidence="8">
    <location>
        <begin position="273"/>
        <end position="289"/>
    </location>
</feature>
<dbReference type="PANTHER" id="PTHR12247:SF138">
    <property type="entry name" value="POLYHOMEOTIC DISTAL, ISOFORM A-RELATED"/>
    <property type="match status" value="1"/>
</dbReference>
<feature type="region of interest" description="Disordered" evidence="8">
    <location>
        <begin position="252"/>
        <end position="291"/>
    </location>
</feature>
<feature type="compositionally biased region" description="Polar residues" evidence="8">
    <location>
        <begin position="31"/>
        <end position="42"/>
    </location>
</feature>
<dbReference type="Gene3D" id="1.10.150.50">
    <property type="entry name" value="Transcription Factor, Ets-1"/>
    <property type="match status" value="1"/>
</dbReference>
<keyword evidence="5" id="KW-0238">DNA-binding</keyword>
<dbReference type="InterPro" id="IPR001660">
    <property type="entry name" value="SAM"/>
</dbReference>
<dbReference type="Proteomes" id="UP000075883">
    <property type="component" value="Unassembled WGS sequence"/>
</dbReference>
<proteinExistence type="predicted"/>
<dbReference type="Gene3D" id="3.30.60.160">
    <property type="match status" value="1"/>
</dbReference>
<evidence type="ECO:0000256" key="7">
    <source>
        <dbReference type="PROSITE-ProRule" id="PRU00367"/>
    </source>
</evidence>
<dbReference type="InterPro" id="IPR038603">
    <property type="entry name" value="Znf_FCS_sf"/>
</dbReference>
<keyword evidence="4" id="KW-0862">Zinc</keyword>
<reference evidence="12" key="1">
    <citation type="submission" date="2013-09" db="EMBL/GenBank/DDBJ databases">
        <title>The Genome Sequence of Anopheles culicifacies species A.</title>
        <authorList>
            <consortium name="The Broad Institute Genomics Platform"/>
            <person name="Neafsey D.E."/>
            <person name="Besansky N."/>
            <person name="Howell P."/>
            <person name="Walton C."/>
            <person name="Young S.K."/>
            <person name="Zeng Q."/>
            <person name="Gargeya S."/>
            <person name="Fitzgerald M."/>
            <person name="Haas B."/>
            <person name="Abouelleil A."/>
            <person name="Allen A.W."/>
            <person name="Alvarado L."/>
            <person name="Arachchi H.M."/>
            <person name="Berlin A.M."/>
            <person name="Chapman S.B."/>
            <person name="Gainer-Dewar J."/>
            <person name="Goldberg J."/>
            <person name="Griggs A."/>
            <person name="Gujja S."/>
            <person name="Hansen M."/>
            <person name="Howarth C."/>
            <person name="Imamovic A."/>
            <person name="Ireland A."/>
            <person name="Larimer J."/>
            <person name="McCowan C."/>
            <person name="Murphy C."/>
            <person name="Pearson M."/>
            <person name="Poon T.W."/>
            <person name="Priest M."/>
            <person name="Roberts A."/>
            <person name="Saif S."/>
            <person name="Shea T."/>
            <person name="Sisk P."/>
            <person name="Sykes S."/>
            <person name="Wortman J."/>
            <person name="Nusbaum C."/>
            <person name="Birren B."/>
        </authorList>
    </citation>
    <scope>NUCLEOTIDE SEQUENCE [LARGE SCALE GENOMIC DNA]</scope>
    <source>
        <strain evidence="12">A-37</strain>
    </source>
</reference>
<feature type="region of interest" description="Disordered" evidence="8">
    <location>
        <begin position="1"/>
        <end position="159"/>
    </location>
</feature>
<feature type="compositionally biased region" description="Polar residues" evidence="8">
    <location>
        <begin position="196"/>
        <end position="206"/>
    </location>
</feature>
<feature type="compositionally biased region" description="Basic and acidic residues" evidence="8">
    <location>
        <begin position="256"/>
        <end position="272"/>
    </location>
</feature>
<evidence type="ECO:0000256" key="3">
    <source>
        <dbReference type="ARBA" id="ARBA00022771"/>
    </source>
</evidence>
<keyword evidence="3 7" id="KW-0863">Zinc-finger</keyword>
<feature type="region of interest" description="Disordered" evidence="8">
    <location>
        <begin position="196"/>
        <end position="226"/>
    </location>
</feature>
<dbReference type="PROSITE" id="PS51024">
    <property type="entry name" value="ZF_FCS"/>
    <property type="match status" value="1"/>
</dbReference>
<keyword evidence="12" id="KW-1185">Reference proteome</keyword>
<dbReference type="CDD" id="cd09577">
    <property type="entry name" value="SAM_Ph1_2_3"/>
    <property type="match status" value="1"/>
</dbReference>
<protein>
    <recommendedName>
        <fullName evidence="13">SAM domain-containing protein</fullName>
    </recommendedName>
</protein>
<dbReference type="PROSITE" id="PS50105">
    <property type="entry name" value="SAM_DOMAIN"/>
    <property type="match status" value="1"/>
</dbReference>
<evidence type="ECO:0000256" key="4">
    <source>
        <dbReference type="ARBA" id="ARBA00022833"/>
    </source>
</evidence>
<dbReference type="GO" id="GO:0045892">
    <property type="term" value="P:negative regulation of DNA-templated transcription"/>
    <property type="evidence" value="ECO:0007669"/>
    <property type="project" value="TreeGrafter"/>
</dbReference>